<dbReference type="OMA" id="TIQIHHD"/>
<accession>A0A4V0KLL3</accession>
<dbReference type="VEuPathDB" id="PlasmoDB:PYYM_0913000"/>
<reference evidence="2 3" key="1">
    <citation type="journal article" date="2014" name="BMC Biol.">
        <title>A comprehensive evaluation of rodent malaria parasite genomes and gene expression.</title>
        <authorList>
            <person name="Otto T.D."/>
            <person name="Bohme U."/>
            <person name="Jackson A.P."/>
            <person name="Hunt M."/>
            <person name="Franke-Fayard B."/>
            <person name="Hoeijmakers W.A."/>
            <person name="Religa A.A."/>
            <person name="Robertson L."/>
            <person name="Sanders M."/>
            <person name="Ogun S.A."/>
            <person name="Cunningham D."/>
            <person name="Erhart A."/>
            <person name="Billker O."/>
            <person name="Khan S.M."/>
            <person name="Stunnenberg H.G."/>
            <person name="Langhorne J."/>
            <person name="Holder A.A."/>
            <person name="Waters A.P."/>
            <person name="Newbold C.I."/>
            <person name="Pain A."/>
            <person name="Berriman M."/>
            <person name="Janse C.J."/>
        </authorList>
    </citation>
    <scope>NUCLEOTIDE SEQUENCE [LARGE SCALE GENOMIC DNA]</scope>
    <source>
        <strain evidence="2 3">17X</strain>
    </source>
</reference>
<sequence>MDQNGSIIEVRGNNLLVNQIINNENDKKCKIQFFKLKFKSDKLRQYEISSTLTLESFSKGYLESETNLLLLSDNSFYTYNTENKEKTPLVYLNNCDPIDFVYLKKDIIFIKQNNNSLYYTNMNGDCNVLLKLIEPLLKLNFCYNNKNVIYLKTNSRLYFLKCMYLKDKSFKLKNTNMSLPLRNKMDTEEYAFHSYKNHLYKIKNEYKQVIHVCSYTNKEVIIYKFVKGVFKNKKKCLAKLCIDKLNGENIKGAFFFKVNTGVATNTNVLNSFNDINEENNEINETKNNVIDNMKEDEVNVPNNSDNEKNKENSIKLYLLVFSENGKVLIYFIDYLNHEKFKFGLVHINNANPIIYIALPFKTVNINNVTNIFYNRVIKQKNIIQKKKKSSNNFNKYMEHISNKEKYINSNFFMDTLLMTENMATIYTIQIHHDFLSDLETNCETTSLSIMDSNNKIIGIKSSMDINDKKIVLNKIINQSKFSCYSDSDSYIDSDITWNNSDKNMDDAYLCSDYSSEDEQIKKGITDLEKTQENKENKTEEIKTEENKTEENKTEENKTEENKTEEIKIEEIKIEEIKTEEIKTEETTNPTNQCEDTKLMEIQKFESIKNEQDGFINNINSENNIDVKQTEDIEYSKDNERECEEIKNDDHIENNQNDISENGINYYVKKTDAFSDSTEYNNSRENSNLSAQSIGSANTFSPLPFLINENETDERETNQEMMQIEEENVTPYKKGKETNKKNGEDNDEGGEEDEKREERENERKEEKKETKKKENDGKEREKDKEKEKEESDEDENKHSENDDEEENEDDQNEKKKKKKKKKKGNDEQINGDIIHGEECTKLKKRKKENDEKNDEENETLEKSKKFKKTENNKSEKEDKVDNILPNDKRNQNHNIETVNNESNLLNQSNKTWNYINDDDDEENLNNNFIVMSSIIKMNLSLKRYKSLKSILNKNYGNAVYDTIKNLGKKYSIKLLEYILNMLTAECLLIIYALPWIKAIYEIYGDTLRRKKHRILVTKLSEFTDLNIKCKYMIELVTNKINYTINNLMKNNTDHSDILTYKDGTIMK</sequence>
<proteinExistence type="predicted"/>
<name>A0A4V0KLL3_PLAYE</name>
<feature type="compositionally biased region" description="Acidic residues" evidence="1">
    <location>
        <begin position="744"/>
        <end position="754"/>
    </location>
</feature>
<feature type="compositionally biased region" description="Basic and acidic residues" evidence="1">
    <location>
        <begin position="733"/>
        <end position="743"/>
    </location>
</feature>
<feature type="compositionally biased region" description="Polar residues" evidence="1">
    <location>
        <begin position="891"/>
        <end position="901"/>
    </location>
</feature>
<evidence type="ECO:0000313" key="2">
    <source>
        <dbReference type="EMBL" id="VTZ78326.1"/>
    </source>
</evidence>
<dbReference type="OrthoDB" id="5355499at2759"/>
<dbReference type="VEuPathDB" id="PlasmoDB:PY17X_0913500"/>
<feature type="region of interest" description="Disordered" evidence="1">
    <location>
        <begin position="675"/>
        <end position="901"/>
    </location>
</feature>
<feature type="compositionally biased region" description="Basic and acidic residues" evidence="1">
    <location>
        <begin position="755"/>
        <end position="799"/>
    </location>
</feature>
<dbReference type="AlphaFoldDB" id="A0A4V0KLL3"/>
<dbReference type="Proteomes" id="UP000072874">
    <property type="component" value="Chromosome 9"/>
</dbReference>
<feature type="compositionally biased region" description="Basic residues" evidence="1">
    <location>
        <begin position="813"/>
        <end position="822"/>
    </location>
</feature>
<feature type="compositionally biased region" description="Acidic residues" evidence="1">
    <location>
        <begin position="800"/>
        <end position="810"/>
    </location>
</feature>
<dbReference type="VEuPathDB" id="PlasmoDB:Py17XNL_000900158"/>
<feature type="region of interest" description="Disordered" evidence="1">
    <location>
        <begin position="526"/>
        <end position="563"/>
    </location>
</feature>
<evidence type="ECO:0000256" key="1">
    <source>
        <dbReference type="SAM" id="MobiDB-lite"/>
    </source>
</evidence>
<dbReference type="RefSeq" id="XP_726258.2">
    <property type="nucleotide sequence ID" value="XM_721165.2"/>
</dbReference>
<dbReference type="EMBL" id="LM993663">
    <property type="protein sequence ID" value="VTZ78326.1"/>
    <property type="molecule type" value="Genomic_DNA"/>
</dbReference>
<dbReference type="VEuPathDB" id="PlasmoDB:PY05749"/>
<feature type="compositionally biased region" description="Basic and acidic residues" evidence="1">
    <location>
        <begin position="858"/>
        <end position="889"/>
    </location>
</feature>
<evidence type="ECO:0000313" key="3">
    <source>
        <dbReference type="Proteomes" id="UP000072874"/>
    </source>
</evidence>
<gene>
    <name evidence="2" type="ORF">PY17X_0913500</name>
</gene>
<protein>
    <submittedName>
        <fullName evidence="2">Uncharacterized protein</fullName>
    </submittedName>
</protein>
<feature type="compositionally biased region" description="Polar residues" evidence="1">
    <location>
        <begin position="675"/>
        <end position="700"/>
    </location>
</feature>
<dbReference type="GeneID" id="3791598"/>
<organism evidence="2 3">
    <name type="scientific">Plasmodium yoelii</name>
    <dbReference type="NCBI Taxonomy" id="5861"/>
    <lineage>
        <taxon>Eukaryota</taxon>
        <taxon>Sar</taxon>
        <taxon>Alveolata</taxon>
        <taxon>Apicomplexa</taxon>
        <taxon>Aconoidasida</taxon>
        <taxon>Haemosporida</taxon>
        <taxon>Plasmodiidae</taxon>
        <taxon>Plasmodium</taxon>
        <taxon>Plasmodium (Vinckeia)</taxon>
    </lineage>
</organism>
<dbReference type="KEGG" id="pyo:PY17X_0913500"/>